<dbReference type="OrthoDB" id="8907274at2759"/>
<organism evidence="6">
    <name type="scientific">Cyprideis torosa</name>
    <dbReference type="NCBI Taxonomy" id="163714"/>
    <lineage>
        <taxon>Eukaryota</taxon>
        <taxon>Metazoa</taxon>
        <taxon>Ecdysozoa</taxon>
        <taxon>Arthropoda</taxon>
        <taxon>Crustacea</taxon>
        <taxon>Oligostraca</taxon>
        <taxon>Ostracoda</taxon>
        <taxon>Podocopa</taxon>
        <taxon>Podocopida</taxon>
        <taxon>Cytherocopina</taxon>
        <taxon>Cytheroidea</taxon>
        <taxon>Cytherideidae</taxon>
        <taxon>Cyprideis</taxon>
    </lineage>
</organism>
<reference evidence="6" key="1">
    <citation type="submission" date="2020-11" db="EMBL/GenBank/DDBJ databases">
        <authorList>
            <person name="Tran Van P."/>
        </authorList>
    </citation>
    <scope>NUCLEOTIDE SEQUENCE</scope>
</reference>
<keyword evidence="5" id="KW-0472">Membrane</keyword>
<gene>
    <name evidence="6" type="ORF">CTOB1V02_LOCUS3661</name>
</gene>
<evidence type="ECO:0000256" key="3">
    <source>
        <dbReference type="ARBA" id="ARBA00022692"/>
    </source>
</evidence>
<dbReference type="PANTHER" id="PTHR10165:SF79">
    <property type="entry name" value="PHOSPHOLIPID PHOSPHATASE 3"/>
    <property type="match status" value="1"/>
</dbReference>
<dbReference type="Gene3D" id="1.20.144.10">
    <property type="entry name" value="Phosphatidic acid phosphatase type 2/haloperoxidase"/>
    <property type="match status" value="1"/>
</dbReference>
<keyword evidence="3" id="KW-0812">Transmembrane</keyword>
<evidence type="ECO:0000256" key="2">
    <source>
        <dbReference type="ARBA" id="ARBA00008816"/>
    </source>
</evidence>
<comment type="similarity">
    <text evidence="2">Belongs to the PA-phosphatase related phosphoesterase family.</text>
</comment>
<evidence type="ECO:0000256" key="1">
    <source>
        <dbReference type="ARBA" id="ARBA00004141"/>
    </source>
</evidence>
<protein>
    <submittedName>
        <fullName evidence="6">Uncharacterized protein</fullName>
    </submittedName>
</protein>
<comment type="subcellular location">
    <subcellularLocation>
        <location evidence="1">Membrane</location>
        <topology evidence="1">Multi-pass membrane protein</topology>
    </subcellularLocation>
</comment>
<dbReference type="GO" id="GO:0007165">
    <property type="term" value="P:signal transduction"/>
    <property type="evidence" value="ECO:0007669"/>
    <property type="project" value="TreeGrafter"/>
</dbReference>
<dbReference type="GO" id="GO:0005886">
    <property type="term" value="C:plasma membrane"/>
    <property type="evidence" value="ECO:0007669"/>
    <property type="project" value="TreeGrafter"/>
</dbReference>
<dbReference type="SMART" id="SM00014">
    <property type="entry name" value="acidPPc"/>
    <property type="match status" value="1"/>
</dbReference>
<dbReference type="InterPro" id="IPR043216">
    <property type="entry name" value="PAP-like"/>
</dbReference>
<dbReference type="GO" id="GO:0042392">
    <property type="term" value="F:sphingosine-1-phosphate phosphatase activity"/>
    <property type="evidence" value="ECO:0007669"/>
    <property type="project" value="TreeGrafter"/>
</dbReference>
<sequence>MGGSLVEKKNGEEQEEKRRIVTMMCNVKYKDGVRDVIDMTIMVRLEDGTNRQMSCECEPAMSCSDLAEELVFYGLICKVTWRGSNLARPFLQFCLFLMAFGTALSRVTDNKHHPTDVIAGMMVGGAISFVAHNFLYRSLRPVIPVNQTKLPEEEKMKRVVAAGKPLEANSATTGETSLTYGSRSLEETAGSIEVMLNLAPLRYYWFFSSSVATDGCRTPLPSASFGIEESAVGSCGINPQSVLGVLSKDFSSA</sequence>
<dbReference type="PANTHER" id="PTHR10165">
    <property type="entry name" value="LIPID PHOSPHATE PHOSPHATASE"/>
    <property type="match status" value="1"/>
</dbReference>
<dbReference type="InterPro" id="IPR036938">
    <property type="entry name" value="PAP2/HPO_sf"/>
</dbReference>
<dbReference type="GO" id="GO:0046839">
    <property type="term" value="P:phospholipid dephosphorylation"/>
    <property type="evidence" value="ECO:0007669"/>
    <property type="project" value="TreeGrafter"/>
</dbReference>
<dbReference type="GO" id="GO:0008195">
    <property type="term" value="F:phosphatidate phosphatase activity"/>
    <property type="evidence" value="ECO:0007669"/>
    <property type="project" value="TreeGrafter"/>
</dbReference>
<feature type="non-terminal residue" evidence="6">
    <location>
        <position position="1"/>
    </location>
</feature>
<evidence type="ECO:0000313" key="6">
    <source>
        <dbReference type="EMBL" id="CAD7225729.1"/>
    </source>
</evidence>
<accession>A0A7R8WBF0</accession>
<proteinExistence type="inferred from homology"/>
<dbReference type="GO" id="GO:0098609">
    <property type="term" value="P:cell-cell adhesion"/>
    <property type="evidence" value="ECO:0007669"/>
    <property type="project" value="TreeGrafter"/>
</dbReference>
<name>A0A7R8WBF0_9CRUS</name>
<dbReference type="SUPFAM" id="SSF48317">
    <property type="entry name" value="Acid phosphatase/Vanadium-dependent haloperoxidase"/>
    <property type="match status" value="1"/>
</dbReference>
<dbReference type="AlphaFoldDB" id="A0A7R8WBF0"/>
<evidence type="ECO:0000256" key="5">
    <source>
        <dbReference type="ARBA" id="ARBA00023136"/>
    </source>
</evidence>
<dbReference type="GO" id="GO:0006644">
    <property type="term" value="P:phospholipid metabolic process"/>
    <property type="evidence" value="ECO:0007669"/>
    <property type="project" value="InterPro"/>
</dbReference>
<dbReference type="EMBL" id="OB660647">
    <property type="protein sequence ID" value="CAD7225729.1"/>
    <property type="molecule type" value="Genomic_DNA"/>
</dbReference>
<evidence type="ECO:0000256" key="4">
    <source>
        <dbReference type="ARBA" id="ARBA00022989"/>
    </source>
</evidence>
<keyword evidence="4" id="KW-1133">Transmembrane helix</keyword>
<dbReference type="InterPro" id="IPR000326">
    <property type="entry name" value="PAP2/HPO"/>
</dbReference>
<dbReference type="Pfam" id="PF01569">
    <property type="entry name" value="PAP2"/>
    <property type="match status" value="1"/>
</dbReference>